<dbReference type="Pfam" id="PF20508">
    <property type="entry name" value="DUF6734"/>
    <property type="match status" value="1"/>
</dbReference>
<name>A0ABW5AUD4_9FLAO</name>
<organism evidence="4 5">
    <name type="scientific">Aquimarina celericrescens</name>
    <dbReference type="NCBI Taxonomy" id="1964542"/>
    <lineage>
        <taxon>Bacteria</taxon>
        <taxon>Pseudomonadati</taxon>
        <taxon>Bacteroidota</taxon>
        <taxon>Flavobacteriia</taxon>
        <taxon>Flavobacteriales</taxon>
        <taxon>Flavobacteriaceae</taxon>
        <taxon>Aquimarina</taxon>
    </lineage>
</organism>
<accession>A0ABW5AUD4</accession>
<dbReference type="Proteomes" id="UP001597344">
    <property type="component" value="Unassembled WGS sequence"/>
</dbReference>
<dbReference type="SUPFAM" id="SSF53448">
    <property type="entry name" value="Nucleotide-diphospho-sugar transferases"/>
    <property type="match status" value="1"/>
</dbReference>
<reference evidence="5" key="1">
    <citation type="journal article" date="2019" name="Int. J. Syst. Evol. Microbiol.">
        <title>The Global Catalogue of Microorganisms (GCM) 10K type strain sequencing project: providing services to taxonomists for standard genome sequencing and annotation.</title>
        <authorList>
            <consortium name="The Broad Institute Genomics Platform"/>
            <consortium name="The Broad Institute Genome Sequencing Center for Infectious Disease"/>
            <person name="Wu L."/>
            <person name="Ma J."/>
        </authorList>
    </citation>
    <scope>NUCLEOTIDE SEQUENCE [LARGE SCALE GENOMIC DNA]</scope>
    <source>
        <strain evidence="5">DT92</strain>
    </source>
</reference>
<keyword evidence="5" id="KW-1185">Reference proteome</keyword>
<evidence type="ECO:0000259" key="2">
    <source>
        <dbReference type="Pfam" id="PF02709"/>
    </source>
</evidence>
<keyword evidence="1" id="KW-0808">Transferase</keyword>
<protein>
    <submittedName>
        <fullName evidence="4">DUF6734 family protein</fullName>
    </submittedName>
</protein>
<dbReference type="RefSeq" id="WP_378319601.1">
    <property type="nucleotide sequence ID" value="NZ_JBHUHY010000004.1"/>
</dbReference>
<dbReference type="EMBL" id="JBHUHY010000004">
    <property type="protein sequence ID" value="MFD2186613.1"/>
    <property type="molecule type" value="Genomic_DNA"/>
</dbReference>
<proteinExistence type="predicted"/>
<feature type="domain" description="Galactosyltransferase C-terminal" evidence="2">
    <location>
        <begin position="425"/>
        <end position="464"/>
    </location>
</feature>
<evidence type="ECO:0000313" key="5">
    <source>
        <dbReference type="Proteomes" id="UP001597344"/>
    </source>
</evidence>
<dbReference type="Gene3D" id="3.90.550.10">
    <property type="entry name" value="Spore Coat Polysaccharide Biosynthesis Protein SpsA, Chain A"/>
    <property type="match status" value="1"/>
</dbReference>
<dbReference type="InterPro" id="IPR046621">
    <property type="entry name" value="DUF6734"/>
</dbReference>
<evidence type="ECO:0000313" key="4">
    <source>
        <dbReference type="EMBL" id="MFD2186613.1"/>
    </source>
</evidence>
<sequence>MNKIVYSFWTAPLQKRWAKHKKDHDLEDILQSSINCLYLSVLYAKKWGFEVEIVTDLESVNYFQDLPVDHLSTDLTFLDYNRTWTKGKIFAIAKQTRPFIHMDWDVILKKKEVVHQIRQCTSDVIVQSIDTLVFEDHLAKSNDITFEDVKNIKWLVDFKPHAVEEIIRTYDAVCNTGIVGFNDMKLKDSYVSNYLKCLEVSDTTTWVDSSRVIDQYSLYCSVKANNSSVEQILPDKDTIQERANAIGYTHFAHISKYTRTIQDKIINKINEEFPQYGYLVNSKRPIKNLIKLSLCTVVMNRFDHLVATLENNVKVARQFRGQVDVNVLDYNSTDGLEDYLFDQDWFVQGIKDGLLYYYKNTTAKYYHRTLPKNAIHNLAKGEYLINVDADNYVGPSFLTYCITVAENEKNFFLRPTLPSAKGSLGRIMVHHNDFKKLGGYNLKISNYGYEDTEFSLRLRKLGIRKIDTPPHLCQDTIDHGDHERIANEKPRTKIRFEDALEDSDYENKMMDFELYPNTNQSADIDLYKIDHTKKRNKVYDTSTHTLDRAI</sequence>
<dbReference type="Pfam" id="PF02709">
    <property type="entry name" value="Glyco_transf_7C"/>
    <property type="match status" value="1"/>
</dbReference>
<dbReference type="InterPro" id="IPR027791">
    <property type="entry name" value="Galactosyl_T_C"/>
</dbReference>
<gene>
    <name evidence="4" type="ORF">ACFSJT_07395</name>
</gene>
<comment type="caution">
    <text evidence="4">The sequence shown here is derived from an EMBL/GenBank/DDBJ whole genome shotgun (WGS) entry which is preliminary data.</text>
</comment>
<evidence type="ECO:0000256" key="1">
    <source>
        <dbReference type="ARBA" id="ARBA00022679"/>
    </source>
</evidence>
<feature type="domain" description="DUF6734" evidence="3">
    <location>
        <begin position="3"/>
        <end position="276"/>
    </location>
</feature>
<evidence type="ECO:0000259" key="3">
    <source>
        <dbReference type="Pfam" id="PF20508"/>
    </source>
</evidence>
<dbReference type="InterPro" id="IPR029044">
    <property type="entry name" value="Nucleotide-diphossugar_trans"/>
</dbReference>